<sequence length="205" mass="23793">MGVSQRVKSKYVFRLPISFLKAKRMNVKGKDIDAGEDLDKGLYASVPHTVRVQYEPDVESEIESDEDVDLVDISSSGSAATRKRKGLVSWGDVKDLASNRWTIEQEKQLVHARAELARCQKAWSSEQDIWLKYIEELSEEKEAHEEFLNNRAKHIGDEQNHFRKAWDRNRRRSEQDQPQERPQRLTPGQRRASLPVRLGKLRGRN</sequence>
<feature type="region of interest" description="Disordered" evidence="1">
    <location>
        <begin position="153"/>
        <end position="205"/>
    </location>
</feature>
<organism evidence="2 3">
    <name type="scientific">Aspergillus puulaauensis</name>
    <dbReference type="NCBI Taxonomy" id="1220207"/>
    <lineage>
        <taxon>Eukaryota</taxon>
        <taxon>Fungi</taxon>
        <taxon>Dikarya</taxon>
        <taxon>Ascomycota</taxon>
        <taxon>Pezizomycotina</taxon>
        <taxon>Eurotiomycetes</taxon>
        <taxon>Eurotiomycetidae</taxon>
        <taxon>Eurotiales</taxon>
        <taxon>Aspergillaceae</taxon>
        <taxon>Aspergillus</taxon>
    </lineage>
</organism>
<proteinExistence type="predicted"/>
<dbReference type="Proteomes" id="UP000654913">
    <property type="component" value="Chromosome 3"/>
</dbReference>
<keyword evidence="3" id="KW-1185">Reference proteome</keyword>
<evidence type="ECO:0000313" key="3">
    <source>
        <dbReference type="Proteomes" id="UP000654913"/>
    </source>
</evidence>
<accession>A0A7R7XJD0</accession>
<reference evidence="2" key="1">
    <citation type="submission" date="2021-01" db="EMBL/GenBank/DDBJ databases">
        <authorList>
            <consortium name="Aspergillus puulaauensis MK2 genome sequencing consortium"/>
            <person name="Kazuki M."/>
            <person name="Futagami T."/>
        </authorList>
    </citation>
    <scope>NUCLEOTIDE SEQUENCE</scope>
    <source>
        <strain evidence="2">MK2</strain>
    </source>
</reference>
<dbReference type="EMBL" id="AP024445">
    <property type="protein sequence ID" value="BCS22138.1"/>
    <property type="molecule type" value="Genomic_DNA"/>
</dbReference>
<dbReference type="KEGG" id="apuu:APUU_30363A"/>
<protein>
    <submittedName>
        <fullName evidence="2">Uncharacterized protein</fullName>
    </submittedName>
</protein>
<name>A0A7R7XJD0_9EURO</name>
<evidence type="ECO:0000256" key="1">
    <source>
        <dbReference type="SAM" id="MobiDB-lite"/>
    </source>
</evidence>
<dbReference type="OrthoDB" id="4362041at2759"/>
<dbReference type="GeneID" id="64972143"/>
<gene>
    <name evidence="2" type="ORF">APUU_30363A</name>
</gene>
<dbReference type="RefSeq" id="XP_041554332.1">
    <property type="nucleotide sequence ID" value="XM_041701447.1"/>
</dbReference>
<evidence type="ECO:0000313" key="2">
    <source>
        <dbReference type="EMBL" id="BCS22138.1"/>
    </source>
</evidence>
<feature type="compositionally biased region" description="Basic and acidic residues" evidence="1">
    <location>
        <begin position="153"/>
        <end position="183"/>
    </location>
</feature>
<dbReference type="AlphaFoldDB" id="A0A7R7XJD0"/>
<reference evidence="2" key="2">
    <citation type="submission" date="2021-02" db="EMBL/GenBank/DDBJ databases">
        <title>Aspergillus puulaauensis MK2 genome sequence.</title>
        <authorList>
            <person name="Futagami T."/>
            <person name="Mori K."/>
            <person name="Kadooka C."/>
            <person name="Tanaka T."/>
        </authorList>
    </citation>
    <scope>NUCLEOTIDE SEQUENCE</scope>
    <source>
        <strain evidence="2">MK2</strain>
    </source>
</reference>